<dbReference type="Pfam" id="PF13371">
    <property type="entry name" value="TPR_9"/>
    <property type="match status" value="1"/>
</dbReference>
<feature type="domain" description="Protein SirB1 N-terminal" evidence="2">
    <location>
        <begin position="45"/>
        <end position="151"/>
    </location>
</feature>
<reference evidence="3" key="3">
    <citation type="submission" date="2019-09" db="EMBL/GenBank/DDBJ databases">
        <title>Co-occurence of chitin degradation, pigmentation and bioactivity in marine Pseudoalteromonas.</title>
        <authorList>
            <person name="Sonnenschein E.C."/>
            <person name="Bech P.K."/>
        </authorList>
    </citation>
    <scope>NUCLEOTIDE SEQUENCE</scope>
    <source>
        <strain evidence="3">S3790</strain>
        <strain evidence="4 5">S3895</strain>
    </source>
</reference>
<accession>A0A5S3V8H9</accession>
<proteinExistence type="inferred from homology"/>
<reference evidence="6" key="2">
    <citation type="submission" date="2019-06" db="EMBL/GenBank/DDBJ databases">
        <title>Co-occurence of chitin degradation, pigmentation and bioactivity in marine Pseudoalteromonas.</title>
        <authorList>
            <person name="Sonnenschein E.C."/>
            <person name="Bech P.K."/>
        </authorList>
    </citation>
    <scope>NUCLEOTIDE SEQUENCE [LARGE SCALE GENOMIC DNA]</scope>
    <source>
        <strain evidence="6">S3790</strain>
    </source>
</reference>
<comment type="similarity">
    <text evidence="1">Belongs to the UPF0162 family.</text>
</comment>
<dbReference type="RefSeq" id="WP_138591927.1">
    <property type="nucleotide sequence ID" value="NZ_PNBW01000082.1"/>
</dbReference>
<name>A0A5S3V8H9_9GAMM</name>
<evidence type="ECO:0000313" key="6">
    <source>
        <dbReference type="Proteomes" id="UP000307217"/>
    </source>
</evidence>
<comment type="caution">
    <text evidence="3">The sequence shown here is derived from an EMBL/GenBank/DDBJ whole genome shotgun (WGS) entry which is preliminary data.</text>
</comment>
<reference evidence="5 6" key="1">
    <citation type="submission" date="2018-01" db="EMBL/GenBank/DDBJ databases">
        <authorList>
            <person name="Paulsen S."/>
            <person name="Gram L.K."/>
        </authorList>
    </citation>
    <scope>NUCLEOTIDE SEQUENCE [LARGE SCALE GENOMIC DNA]</scope>
    <source>
        <strain evidence="3 6">S3790</strain>
        <strain evidence="4 5">S3895</strain>
    </source>
</reference>
<evidence type="ECO:0000313" key="4">
    <source>
        <dbReference type="EMBL" id="TMO72260.1"/>
    </source>
</evidence>
<dbReference type="InterPro" id="IPR032698">
    <property type="entry name" value="SirB1_N"/>
</dbReference>
<sequence>MTDTWFEQQESTQDYVPQHTLLRCISAEQHWDAQAQLEQSYCQLAELELLVDQISHKTADLHLRVSEILDAFYTQWLFSGSEQNEPEHLLNSVCYVLSMRSGSPTSLAILLCHLLERAGFAANLAMEQGDVMVHIGFSEDEGYIVEPCGGQQTWYVIPENEPEKQEEPMEIVTGDEAFKLYLAQQKWAFIAADKFGHALSCVELLMNMLGDDPYERRDRGYLLNQINCPTMAKVDLQYFVDECPDDPTIDIIEHQISELADHNHVLH</sequence>
<dbReference type="EMBL" id="PNBX01000044">
    <property type="protein sequence ID" value="TMO68126.1"/>
    <property type="molecule type" value="Genomic_DNA"/>
</dbReference>
<dbReference type="Proteomes" id="UP000307164">
    <property type="component" value="Unassembled WGS sequence"/>
</dbReference>
<dbReference type="Proteomes" id="UP000307217">
    <property type="component" value="Unassembled WGS sequence"/>
</dbReference>
<dbReference type="OrthoDB" id="232498at2"/>
<organism evidence="3 6">
    <name type="scientific">Pseudoalteromonas aurantia</name>
    <dbReference type="NCBI Taxonomy" id="43654"/>
    <lineage>
        <taxon>Bacteria</taxon>
        <taxon>Pseudomonadati</taxon>
        <taxon>Pseudomonadota</taxon>
        <taxon>Gammaproteobacteria</taxon>
        <taxon>Alteromonadales</taxon>
        <taxon>Pseudoalteromonadaceae</taxon>
        <taxon>Pseudoalteromonas</taxon>
    </lineage>
</organism>
<dbReference type="AlphaFoldDB" id="A0A5S3V8H9"/>
<dbReference type="Pfam" id="PF13369">
    <property type="entry name" value="Transglut_core2"/>
    <property type="match status" value="1"/>
</dbReference>
<evidence type="ECO:0000313" key="3">
    <source>
        <dbReference type="EMBL" id="TMO68126.1"/>
    </source>
</evidence>
<gene>
    <name evidence="3" type="ORF">CWC19_11055</name>
    <name evidence="4" type="ORF">CWC20_15670</name>
</gene>
<protein>
    <submittedName>
        <fullName evidence="3">Transcriptional regulator</fullName>
    </submittedName>
</protein>
<dbReference type="EMBL" id="PNBW01000082">
    <property type="protein sequence ID" value="TMO72260.1"/>
    <property type="molecule type" value="Genomic_DNA"/>
</dbReference>
<evidence type="ECO:0000313" key="5">
    <source>
        <dbReference type="Proteomes" id="UP000307164"/>
    </source>
</evidence>
<evidence type="ECO:0000259" key="2">
    <source>
        <dbReference type="Pfam" id="PF13369"/>
    </source>
</evidence>
<keyword evidence="5" id="KW-1185">Reference proteome</keyword>
<evidence type="ECO:0000256" key="1">
    <source>
        <dbReference type="ARBA" id="ARBA00007100"/>
    </source>
</evidence>